<dbReference type="AlphaFoldDB" id="A0AAU9NZ34"/>
<sequence>MRSMSKNFISNSSNATNTVLSPTISIYLHRYSLVYRKLQRLSEIRDAILFFTVIYDALHIKINSTKTQEFQVRSKTKATMACEGIEKELVGAPI</sequence>
<evidence type="ECO:0000313" key="2">
    <source>
        <dbReference type="Proteomes" id="UP001157418"/>
    </source>
</evidence>
<proteinExistence type="predicted"/>
<name>A0AAU9NZ34_9ASTR</name>
<dbReference type="EMBL" id="CAKMRJ010005412">
    <property type="protein sequence ID" value="CAH1443127.1"/>
    <property type="molecule type" value="Genomic_DNA"/>
</dbReference>
<gene>
    <name evidence="1" type="ORF">LVIROSA_LOCUS29067</name>
</gene>
<keyword evidence="2" id="KW-1185">Reference proteome</keyword>
<protein>
    <submittedName>
        <fullName evidence="1">Uncharacterized protein</fullName>
    </submittedName>
</protein>
<comment type="caution">
    <text evidence="1">The sequence shown here is derived from an EMBL/GenBank/DDBJ whole genome shotgun (WGS) entry which is preliminary data.</text>
</comment>
<organism evidence="1 2">
    <name type="scientific">Lactuca virosa</name>
    <dbReference type="NCBI Taxonomy" id="75947"/>
    <lineage>
        <taxon>Eukaryota</taxon>
        <taxon>Viridiplantae</taxon>
        <taxon>Streptophyta</taxon>
        <taxon>Embryophyta</taxon>
        <taxon>Tracheophyta</taxon>
        <taxon>Spermatophyta</taxon>
        <taxon>Magnoliopsida</taxon>
        <taxon>eudicotyledons</taxon>
        <taxon>Gunneridae</taxon>
        <taxon>Pentapetalae</taxon>
        <taxon>asterids</taxon>
        <taxon>campanulids</taxon>
        <taxon>Asterales</taxon>
        <taxon>Asteraceae</taxon>
        <taxon>Cichorioideae</taxon>
        <taxon>Cichorieae</taxon>
        <taxon>Lactucinae</taxon>
        <taxon>Lactuca</taxon>
    </lineage>
</organism>
<evidence type="ECO:0000313" key="1">
    <source>
        <dbReference type="EMBL" id="CAH1443127.1"/>
    </source>
</evidence>
<dbReference type="Proteomes" id="UP001157418">
    <property type="component" value="Unassembled WGS sequence"/>
</dbReference>
<accession>A0AAU9NZ34</accession>
<reference evidence="1 2" key="1">
    <citation type="submission" date="2022-01" db="EMBL/GenBank/DDBJ databases">
        <authorList>
            <person name="Xiong W."/>
            <person name="Schranz E."/>
        </authorList>
    </citation>
    <scope>NUCLEOTIDE SEQUENCE [LARGE SCALE GENOMIC DNA]</scope>
</reference>